<sequence length="86" mass="9783">MAPYVAVLSSRSSRFEVLHFARGGGARPQGGWDLTAERPLSTARRQANGRQSRVRWARWGMLPRRPAMGPQHQGRRRRSSTVTRSR</sequence>
<name>K3ZB95_SETIT</name>
<evidence type="ECO:0000313" key="3">
    <source>
        <dbReference type="Proteomes" id="UP000004995"/>
    </source>
</evidence>
<dbReference type="EnsemblPlants" id="KQL13253">
    <property type="protein sequence ID" value="KQL13253"/>
    <property type="gene ID" value="SETIT_023816mg"/>
</dbReference>
<protein>
    <submittedName>
        <fullName evidence="2">Uncharacterized protein</fullName>
    </submittedName>
</protein>
<organism evidence="2 3">
    <name type="scientific">Setaria italica</name>
    <name type="common">Foxtail millet</name>
    <name type="synonym">Panicum italicum</name>
    <dbReference type="NCBI Taxonomy" id="4555"/>
    <lineage>
        <taxon>Eukaryota</taxon>
        <taxon>Viridiplantae</taxon>
        <taxon>Streptophyta</taxon>
        <taxon>Embryophyta</taxon>
        <taxon>Tracheophyta</taxon>
        <taxon>Spermatophyta</taxon>
        <taxon>Magnoliopsida</taxon>
        <taxon>Liliopsida</taxon>
        <taxon>Poales</taxon>
        <taxon>Poaceae</taxon>
        <taxon>PACMAD clade</taxon>
        <taxon>Panicoideae</taxon>
        <taxon>Panicodae</taxon>
        <taxon>Paniceae</taxon>
        <taxon>Cenchrinae</taxon>
        <taxon>Setaria</taxon>
    </lineage>
</organism>
<dbReference type="HOGENOM" id="CLU_2502195_0_0_1"/>
<feature type="region of interest" description="Disordered" evidence="1">
    <location>
        <begin position="59"/>
        <end position="86"/>
    </location>
</feature>
<accession>K3ZB95</accession>
<dbReference type="InParanoid" id="K3ZB95"/>
<keyword evidence="3" id="KW-1185">Reference proteome</keyword>
<dbReference type="EMBL" id="AGNK02001441">
    <property type="status" value="NOT_ANNOTATED_CDS"/>
    <property type="molecule type" value="Genomic_DNA"/>
</dbReference>
<proteinExistence type="predicted"/>
<dbReference type="AlphaFoldDB" id="K3ZB95"/>
<reference evidence="3" key="1">
    <citation type="journal article" date="2012" name="Nat. Biotechnol.">
        <title>Reference genome sequence of the model plant Setaria.</title>
        <authorList>
            <person name="Bennetzen J.L."/>
            <person name="Schmutz J."/>
            <person name="Wang H."/>
            <person name="Percifield R."/>
            <person name="Hawkins J."/>
            <person name="Pontaroli A.C."/>
            <person name="Estep M."/>
            <person name="Feng L."/>
            <person name="Vaughn J.N."/>
            <person name="Grimwood J."/>
            <person name="Jenkins J."/>
            <person name="Barry K."/>
            <person name="Lindquist E."/>
            <person name="Hellsten U."/>
            <person name="Deshpande S."/>
            <person name="Wang X."/>
            <person name="Wu X."/>
            <person name="Mitros T."/>
            <person name="Triplett J."/>
            <person name="Yang X."/>
            <person name="Ye C.Y."/>
            <person name="Mauro-Herrera M."/>
            <person name="Wang L."/>
            <person name="Li P."/>
            <person name="Sharma M."/>
            <person name="Sharma R."/>
            <person name="Ronald P.C."/>
            <person name="Panaud O."/>
            <person name="Kellogg E.A."/>
            <person name="Brutnell T.P."/>
            <person name="Doust A.N."/>
            <person name="Tuskan G.A."/>
            <person name="Rokhsar D."/>
            <person name="Devos K.M."/>
        </authorList>
    </citation>
    <scope>NUCLEOTIDE SEQUENCE [LARGE SCALE GENOMIC DNA]</scope>
    <source>
        <strain evidence="3">cv. Yugu1</strain>
    </source>
</reference>
<dbReference type="Proteomes" id="UP000004995">
    <property type="component" value="Unassembled WGS sequence"/>
</dbReference>
<reference evidence="2" key="2">
    <citation type="submission" date="2018-08" db="UniProtKB">
        <authorList>
            <consortium name="EnsemblPlants"/>
        </authorList>
    </citation>
    <scope>IDENTIFICATION</scope>
    <source>
        <strain evidence="2">Yugu1</strain>
    </source>
</reference>
<dbReference type="Gramene" id="KQL13253">
    <property type="protein sequence ID" value="KQL13253"/>
    <property type="gene ID" value="SETIT_023816mg"/>
</dbReference>
<evidence type="ECO:0000313" key="2">
    <source>
        <dbReference type="EnsemblPlants" id="KQL13253"/>
    </source>
</evidence>
<evidence type="ECO:0000256" key="1">
    <source>
        <dbReference type="SAM" id="MobiDB-lite"/>
    </source>
</evidence>
<feature type="compositionally biased region" description="Basic residues" evidence="1">
    <location>
        <begin position="73"/>
        <end position="86"/>
    </location>
</feature>